<proteinExistence type="predicted"/>
<dbReference type="EMBL" id="MFDO01000016">
    <property type="protein sequence ID" value="OGE65572.1"/>
    <property type="molecule type" value="Genomic_DNA"/>
</dbReference>
<comment type="caution">
    <text evidence="1">The sequence shown here is derived from an EMBL/GenBank/DDBJ whole genome shotgun (WGS) entry which is preliminary data.</text>
</comment>
<accession>A0A1F5MJN3</accession>
<evidence type="ECO:0000313" key="2">
    <source>
        <dbReference type="Proteomes" id="UP000178017"/>
    </source>
</evidence>
<name>A0A1F5MJN3_9BACT</name>
<organism evidence="1 2">
    <name type="scientific">Candidatus Daviesbacteria bacterium RIFCSPLOWO2_01_FULL_40_24</name>
    <dbReference type="NCBI Taxonomy" id="1797787"/>
    <lineage>
        <taxon>Bacteria</taxon>
        <taxon>Candidatus Daviesiibacteriota</taxon>
    </lineage>
</organism>
<reference evidence="1 2" key="1">
    <citation type="journal article" date="2016" name="Nat. Commun.">
        <title>Thousands of microbial genomes shed light on interconnected biogeochemical processes in an aquifer system.</title>
        <authorList>
            <person name="Anantharaman K."/>
            <person name="Brown C.T."/>
            <person name="Hug L.A."/>
            <person name="Sharon I."/>
            <person name="Castelle C.J."/>
            <person name="Probst A.J."/>
            <person name="Thomas B.C."/>
            <person name="Singh A."/>
            <person name="Wilkins M.J."/>
            <person name="Karaoz U."/>
            <person name="Brodie E.L."/>
            <person name="Williams K.H."/>
            <person name="Hubbard S.S."/>
            <person name="Banfield J.F."/>
        </authorList>
    </citation>
    <scope>NUCLEOTIDE SEQUENCE [LARGE SCALE GENOMIC DNA]</scope>
</reference>
<evidence type="ECO:0000313" key="1">
    <source>
        <dbReference type="EMBL" id="OGE65572.1"/>
    </source>
</evidence>
<dbReference type="Proteomes" id="UP000178017">
    <property type="component" value="Unassembled WGS sequence"/>
</dbReference>
<protein>
    <submittedName>
        <fullName evidence="1">Uncharacterized protein</fullName>
    </submittedName>
</protein>
<gene>
    <name evidence="1" type="ORF">A3B49_02045</name>
</gene>
<sequence length="126" mass="15088">MPKGKRVSKFDRARRKAKMYYFSYWSGHEKPTPAFKQKILVTRSGWDHLINPPHKRTKVEQMERFAILPLARKMLETAQTFQEHRKDKIGHYFAFSGYIGGRKIKVVVRSKNFEGQKYFYSLMVLW</sequence>
<dbReference type="AlphaFoldDB" id="A0A1F5MJN3"/>